<evidence type="ECO:0000256" key="4">
    <source>
        <dbReference type="ARBA" id="ARBA00022833"/>
    </source>
</evidence>
<evidence type="ECO:0000256" key="2">
    <source>
        <dbReference type="ARBA" id="ARBA00022723"/>
    </source>
</evidence>
<evidence type="ECO:0000256" key="8">
    <source>
        <dbReference type="ARBA" id="ARBA00023163"/>
    </source>
</evidence>
<evidence type="ECO:0000256" key="1">
    <source>
        <dbReference type="ARBA" id="ARBA00004123"/>
    </source>
</evidence>
<dbReference type="GO" id="GO:0006325">
    <property type="term" value="P:chromatin organization"/>
    <property type="evidence" value="ECO:0007669"/>
    <property type="project" value="UniProtKB-KW"/>
</dbReference>
<dbReference type="InterPro" id="IPR013246">
    <property type="entry name" value="SAGA_su_Sgf11"/>
</dbReference>
<evidence type="ECO:0000256" key="9">
    <source>
        <dbReference type="ARBA" id="ARBA00023242"/>
    </source>
</evidence>
<keyword evidence="3" id="KW-0863">Zinc-finger</keyword>
<feature type="compositionally biased region" description="Polar residues" evidence="11">
    <location>
        <begin position="305"/>
        <end position="320"/>
    </location>
</feature>
<keyword evidence="2" id="KW-0479">Metal-binding</keyword>
<evidence type="ECO:0000256" key="7">
    <source>
        <dbReference type="ARBA" id="ARBA00023159"/>
    </source>
</evidence>
<feature type="compositionally biased region" description="Basic residues" evidence="11">
    <location>
        <begin position="337"/>
        <end position="350"/>
    </location>
</feature>
<dbReference type="GO" id="GO:0070461">
    <property type="term" value="C:SAGA-type complex"/>
    <property type="evidence" value="ECO:0007669"/>
    <property type="project" value="UniProtKB-ARBA"/>
</dbReference>
<feature type="region of interest" description="Disordered" evidence="11">
    <location>
        <begin position="206"/>
        <end position="266"/>
    </location>
</feature>
<feature type="region of interest" description="Disordered" evidence="11">
    <location>
        <begin position="127"/>
        <end position="149"/>
    </location>
</feature>
<keyword evidence="5" id="KW-0156">Chromatin regulator</keyword>
<evidence type="ECO:0000256" key="6">
    <source>
        <dbReference type="ARBA" id="ARBA00023015"/>
    </source>
</evidence>
<evidence type="ECO:0000313" key="13">
    <source>
        <dbReference type="Proteomes" id="UP000325433"/>
    </source>
</evidence>
<name>A0A5N6VT16_9EURO</name>
<evidence type="ECO:0000313" key="12">
    <source>
        <dbReference type="EMBL" id="KAE8311631.1"/>
    </source>
</evidence>
<dbReference type="AlphaFoldDB" id="A0A5N6VT16"/>
<organism evidence="12 13">
    <name type="scientific">Aspergillus transmontanensis</name>
    <dbReference type="NCBI Taxonomy" id="1034304"/>
    <lineage>
        <taxon>Eukaryota</taxon>
        <taxon>Fungi</taxon>
        <taxon>Dikarya</taxon>
        <taxon>Ascomycota</taxon>
        <taxon>Pezizomycotina</taxon>
        <taxon>Eurotiomycetes</taxon>
        <taxon>Eurotiomycetidae</taxon>
        <taxon>Eurotiales</taxon>
        <taxon>Aspergillaceae</taxon>
        <taxon>Aspergillus</taxon>
        <taxon>Aspergillus subgen. Circumdati</taxon>
    </lineage>
</organism>
<keyword evidence="6" id="KW-0805">Transcription regulation</keyword>
<feature type="compositionally biased region" description="Basic and acidic residues" evidence="11">
    <location>
        <begin position="379"/>
        <end position="389"/>
    </location>
</feature>
<dbReference type="Proteomes" id="UP000325433">
    <property type="component" value="Unassembled WGS sequence"/>
</dbReference>
<feature type="compositionally biased region" description="Basic and acidic residues" evidence="11">
    <location>
        <begin position="127"/>
        <end position="139"/>
    </location>
</feature>
<comment type="subcellular location">
    <subcellularLocation>
        <location evidence="1 10">Nucleus</location>
    </subcellularLocation>
</comment>
<sequence>MFPVVILQRKSPLEVAFFGARPSKRPPSTSVLHSIIPHIDTSYPYIVLIAVWFLTSHICNIGVLKMGESNGTEQQESSFPSGTIAKLTCDILNNTFYNIIHDIVSKVHRDEKIARMRSAVTIARQKAEEEAGRRREEAGAKPTALKPGEDFEELKDIRVETDGAIFEDGKVYLKGNPLNTTKEIICPDCRLPRLLYPVTGVGARPPPDPYREYCQKQPMISKPGHDVHGNPFATDKLNPKKKKQTNTSNTPASSPPTTPDSSFKQAAPEKVSFPTVKCPNCPRYFVVTRVAQHLDRCLGLSGRQVNRNKTPMENGTSTPSSAPPKRPLDDDTPPTITKKKKLGAPKKLSGKKPPPAPSSKLKNGVTPDMAAAADAAGDGDIKSEPNGDA</sequence>
<dbReference type="GO" id="GO:0008270">
    <property type="term" value="F:zinc ion binding"/>
    <property type="evidence" value="ECO:0007669"/>
    <property type="project" value="UniProtKB-KW"/>
</dbReference>
<keyword evidence="9" id="KW-0539">Nucleus</keyword>
<accession>A0A5N6VT16</accession>
<protein>
    <recommendedName>
        <fullName evidence="10">SAGA-associated factor 11</fullName>
    </recommendedName>
</protein>
<keyword evidence="7 10" id="KW-0010">Activator</keyword>
<gene>
    <name evidence="12" type="ORF">BDV41DRAFT_541568</name>
</gene>
<keyword evidence="4" id="KW-0862">Zinc</keyword>
<evidence type="ECO:0000256" key="10">
    <source>
        <dbReference type="RuleBase" id="RU261113"/>
    </source>
</evidence>
<evidence type="ECO:0000256" key="11">
    <source>
        <dbReference type="SAM" id="MobiDB-lite"/>
    </source>
</evidence>
<dbReference type="EMBL" id="ML738341">
    <property type="protein sequence ID" value="KAE8311631.1"/>
    <property type="molecule type" value="Genomic_DNA"/>
</dbReference>
<comment type="similarity">
    <text evidence="10">Belongs to the SGF11 family.</text>
</comment>
<reference evidence="13" key="1">
    <citation type="submission" date="2019-04" db="EMBL/GenBank/DDBJ databases">
        <title>Friends and foes A comparative genomics studyof 23 Aspergillus species from section Flavi.</title>
        <authorList>
            <consortium name="DOE Joint Genome Institute"/>
            <person name="Kjaerbolling I."/>
            <person name="Vesth T."/>
            <person name="Frisvad J.C."/>
            <person name="Nybo J.L."/>
            <person name="Theobald S."/>
            <person name="Kildgaard S."/>
            <person name="Isbrandt T."/>
            <person name="Kuo A."/>
            <person name="Sato A."/>
            <person name="Lyhne E.K."/>
            <person name="Kogle M.E."/>
            <person name="Wiebenga A."/>
            <person name="Kun R.S."/>
            <person name="Lubbers R.J."/>
            <person name="Makela M.R."/>
            <person name="Barry K."/>
            <person name="Chovatia M."/>
            <person name="Clum A."/>
            <person name="Daum C."/>
            <person name="Haridas S."/>
            <person name="He G."/>
            <person name="LaButti K."/>
            <person name="Lipzen A."/>
            <person name="Mondo S."/>
            <person name="Riley R."/>
            <person name="Salamov A."/>
            <person name="Simmons B.A."/>
            <person name="Magnuson J.K."/>
            <person name="Henrissat B."/>
            <person name="Mortensen U.H."/>
            <person name="Larsen T.O."/>
            <person name="Devries R.P."/>
            <person name="Grigoriev I.V."/>
            <person name="Machida M."/>
            <person name="Baker S.E."/>
            <person name="Andersen M.R."/>
        </authorList>
    </citation>
    <scope>NUCLEOTIDE SEQUENCE [LARGE SCALE GENOMIC DNA]</scope>
    <source>
        <strain evidence="13">CBS 130015</strain>
    </source>
</reference>
<keyword evidence="8" id="KW-0804">Transcription</keyword>
<dbReference type="Pfam" id="PF08209">
    <property type="entry name" value="Sgf11"/>
    <property type="match status" value="1"/>
</dbReference>
<dbReference type="GO" id="GO:0005634">
    <property type="term" value="C:nucleus"/>
    <property type="evidence" value="ECO:0007669"/>
    <property type="project" value="UniProtKB-SubCell"/>
</dbReference>
<proteinExistence type="inferred from homology"/>
<feature type="region of interest" description="Disordered" evidence="11">
    <location>
        <begin position="305"/>
        <end position="389"/>
    </location>
</feature>
<keyword evidence="13" id="KW-1185">Reference proteome</keyword>
<evidence type="ECO:0000256" key="5">
    <source>
        <dbReference type="ARBA" id="ARBA00022853"/>
    </source>
</evidence>
<evidence type="ECO:0000256" key="3">
    <source>
        <dbReference type="ARBA" id="ARBA00022771"/>
    </source>
</evidence>